<dbReference type="AlphaFoldDB" id="A0A2T2WDC5"/>
<dbReference type="Proteomes" id="UP000241848">
    <property type="component" value="Unassembled WGS sequence"/>
</dbReference>
<proteinExistence type="predicted"/>
<evidence type="ECO:0000313" key="1">
    <source>
        <dbReference type="EMBL" id="PSR20238.1"/>
    </source>
</evidence>
<dbReference type="EMBL" id="PXYV01000074">
    <property type="protein sequence ID" value="PSR20238.1"/>
    <property type="molecule type" value="Genomic_DNA"/>
</dbReference>
<organism evidence="1 2">
    <name type="scientific">Sulfobacillus acidophilus</name>
    <dbReference type="NCBI Taxonomy" id="53633"/>
    <lineage>
        <taxon>Bacteria</taxon>
        <taxon>Bacillati</taxon>
        <taxon>Bacillota</taxon>
        <taxon>Clostridia</taxon>
        <taxon>Eubacteriales</taxon>
        <taxon>Clostridiales Family XVII. Incertae Sedis</taxon>
        <taxon>Sulfobacillus</taxon>
    </lineage>
</organism>
<gene>
    <name evidence="1" type="ORF">C7B45_15755</name>
</gene>
<protein>
    <submittedName>
        <fullName evidence="1">Uncharacterized protein</fullName>
    </submittedName>
</protein>
<reference evidence="1 2" key="1">
    <citation type="journal article" date="2014" name="BMC Genomics">
        <title>Comparison of environmental and isolate Sulfobacillus genomes reveals diverse carbon, sulfur, nitrogen, and hydrogen metabolisms.</title>
        <authorList>
            <person name="Justice N.B."/>
            <person name="Norman A."/>
            <person name="Brown C.T."/>
            <person name="Singh A."/>
            <person name="Thomas B.C."/>
            <person name="Banfield J.F."/>
        </authorList>
    </citation>
    <scope>NUCLEOTIDE SEQUENCE [LARGE SCALE GENOMIC DNA]</scope>
    <source>
        <strain evidence="1">AMDSBA3</strain>
    </source>
</reference>
<comment type="caution">
    <text evidence="1">The sequence shown here is derived from an EMBL/GenBank/DDBJ whole genome shotgun (WGS) entry which is preliminary data.</text>
</comment>
<evidence type="ECO:0000313" key="2">
    <source>
        <dbReference type="Proteomes" id="UP000241848"/>
    </source>
</evidence>
<sequence>MADFRDVHFWDHGARFTFILLSVHVDRQANPPFPPGSPKTILNHNIPFHNNPWVTNVRLHPIGNTLEVTCALAHPEHHFTLGTTPNFFDFSFAK</sequence>
<name>A0A2T2WDC5_9FIRM</name>
<accession>A0A2T2WDC5</accession>